<evidence type="ECO:0000256" key="1">
    <source>
        <dbReference type="SAM" id="MobiDB-lite"/>
    </source>
</evidence>
<feature type="compositionally biased region" description="Basic and acidic residues" evidence="1">
    <location>
        <begin position="53"/>
        <end position="71"/>
    </location>
</feature>
<dbReference type="Proteomes" id="UP000694864">
    <property type="component" value="Chromosome 14"/>
</dbReference>
<feature type="compositionally biased region" description="Basic and acidic residues" evidence="1">
    <location>
        <begin position="178"/>
        <end position="190"/>
    </location>
</feature>
<name>A0ABM0VMM9_CAMSA</name>
<feature type="region of interest" description="Disordered" evidence="1">
    <location>
        <begin position="1"/>
        <end position="29"/>
    </location>
</feature>
<dbReference type="PANTHER" id="PTHR33871:SF17">
    <property type="entry name" value="(RAPE) HYPOTHETICAL PROTEIN"/>
    <property type="match status" value="1"/>
</dbReference>
<feature type="compositionally biased region" description="Polar residues" evidence="1">
    <location>
        <begin position="1"/>
        <end position="10"/>
    </location>
</feature>
<organism evidence="2 3">
    <name type="scientific">Camelina sativa</name>
    <name type="common">False flax</name>
    <name type="synonym">Myagrum sativum</name>
    <dbReference type="NCBI Taxonomy" id="90675"/>
    <lineage>
        <taxon>Eukaryota</taxon>
        <taxon>Viridiplantae</taxon>
        <taxon>Streptophyta</taxon>
        <taxon>Embryophyta</taxon>
        <taxon>Tracheophyta</taxon>
        <taxon>Spermatophyta</taxon>
        <taxon>Magnoliopsida</taxon>
        <taxon>eudicotyledons</taxon>
        <taxon>Gunneridae</taxon>
        <taxon>Pentapetalae</taxon>
        <taxon>rosids</taxon>
        <taxon>malvids</taxon>
        <taxon>Brassicales</taxon>
        <taxon>Brassicaceae</taxon>
        <taxon>Camelineae</taxon>
        <taxon>Camelina</taxon>
    </lineage>
</organism>
<evidence type="ECO:0000313" key="3">
    <source>
        <dbReference type="RefSeq" id="XP_010458495.1"/>
    </source>
</evidence>
<protein>
    <submittedName>
        <fullName evidence="3">Uncharacterized protein LOC104739748</fullName>
    </submittedName>
</protein>
<feature type="region of interest" description="Disordered" evidence="1">
    <location>
        <begin position="151"/>
        <end position="239"/>
    </location>
</feature>
<dbReference type="GeneID" id="104739748"/>
<reference evidence="3" key="2">
    <citation type="submission" date="2025-08" db="UniProtKB">
        <authorList>
            <consortium name="RefSeq"/>
        </authorList>
    </citation>
    <scope>IDENTIFICATION</scope>
    <source>
        <tissue evidence="3">Leaf</tissue>
    </source>
</reference>
<sequence>MGCCLSSATTDQKDELVSGKNTAPPPSVVDEETVVKEVLSETTFLTFSDDNSTVEKKTSSIKIQEDEEKKKPGIVVDDVATEPVMTKPGSVKPEKGSEVSEVCSSLSESLLSIVKKYDEEEVKKMKPQGVVRQRSPAKSRNRVMVGYPTRRTDMSPLKRNTEGEEEAGSVRLVPSGTCKRDPPELSERRSRSPAMNRSVVMGPTRSQQSTESCVATRKISQSPGRVRPGLNKNVSEQDCSHHHKWPGSVGNYNTAPSDTFENPLVSLECFIFL</sequence>
<proteinExistence type="predicted"/>
<evidence type="ECO:0000313" key="2">
    <source>
        <dbReference type="Proteomes" id="UP000694864"/>
    </source>
</evidence>
<dbReference type="PANTHER" id="PTHR33871">
    <property type="entry name" value="OS05G0503100 PROTEIN-RELATED"/>
    <property type="match status" value="1"/>
</dbReference>
<keyword evidence="2" id="KW-1185">Reference proteome</keyword>
<gene>
    <name evidence="3" type="primary">LOC104739748</name>
</gene>
<reference evidence="2" key="1">
    <citation type="journal article" date="2014" name="Nat. Commun.">
        <title>The emerging biofuel crop Camelina sativa retains a highly undifferentiated hexaploid genome structure.</title>
        <authorList>
            <person name="Kagale S."/>
            <person name="Koh C."/>
            <person name="Nixon J."/>
            <person name="Bollina V."/>
            <person name="Clarke W.E."/>
            <person name="Tuteja R."/>
            <person name="Spillane C."/>
            <person name="Robinson S.J."/>
            <person name="Links M.G."/>
            <person name="Clarke C."/>
            <person name="Higgins E.E."/>
            <person name="Huebert T."/>
            <person name="Sharpe A.G."/>
            <person name="Parkin I.A."/>
        </authorList>
    </citation>
    <scope>NUCLEOTIDE SEQUENCE [LARGE SCALE GENOMIC DNA]</scope>
    <source>
        <strain evidence="2">cv. DH55</strain>
    </source>
</reference>
<feature type="region of interest" description="Disordered" evidence="1">
    <location>
        <begin position="50"/>
        <end position="100"/>
    </location>
</feature>
<feature type="compositionally biased region" description="Polar residues" evidence="1">
    <location>
        <begin position="204"/>
        <end position="223"/>
    </location>
</feature>
<dbReference type="RefSeq" id="XP_010458495.1">
    <property type="nucleotide sequence ID" value="XM_010460193.2"/>
</dbReference>
<accession>A0ABM0VMM9</accession>